<accession>A0A7X0FXE7</accession>
<organism evidence="1 2">
    <name type="scientific">Actinomadura coerulea</name>
    <dbReference type="NCBI Taxonomy" id="46159"/>
    <lineage>
        <taxon>Bacteria</taxon>
        <taxon>Bacillati</taxon>
        <taxon>Actinomycetota</taxon>
        <taxon>Actinomycetes</taxon>
        <taxon>Streptosporangiales</taxon>
        <taxon>Thermomonosporaceae</taxon>
        <taxon>Actinomadura</taxon>
    </lineage>
</organism>
<keyword evidence="2" id="KW-1185">Reference proteome</keyword>
<evidence type="ECO:0000313" key="2">
    <source>
        <dbReference type="Proteomes" id="UP000546324"/>
    </source>
</evidence>
<proteinExistence type="predicted"/>
<dbReference type="AlphaFoldDB" id="A0A7X0FXE7"/>
<dbReference type="Proteomes" id="UP000546324">
    <property type="component" value="Unassembled WGS sequence"/>
</dbReference>
<evidence type="ECO:0000313" key="1">
    <source>
        <dbReference type="EMBL" id="MBB6395510.1"/>
    </source>
</evidence>
<name>A0A7X0FXE7_9ACTN</name>
<sequence>MLDAVHRLRADIRDALRGGGLDLDLINVSRAPG</sequence>
<protein>
    <submittedName>
        <fullName evidence="1">Uncharacterized protein</fullName>
    </submittedName>
</protein>
<reference evidence="1 2" key="1">
    <citation type="submission" date="2020-08" db="EMBL/GenBank/DDBJ databases">
        <title>Sequencing the genomes of 1000 actinobacteria strains.</title>
        <authorList>
            <person name="Klenk H.-P."/>
        </authorList>
    </citation>
    <scope>NUCLEOTIDE SEQUENCE [LARGE SCALE GENOMIC DNA]</scope>
    <source>
        <strain evidence="1 2">DSM 43675</strain>
    </source>
</reference>
<dbReference type="EMBL" id="JACHMQ010000001">
    <property type="protein sequence ID" value="MBB6395510.1"/>
    <property type="molecule type" value="Genomic_DNA"/>
</dbReference>
<comment type="caution">
    <text evidence="1">The sequence shown here is derived from an EMBL/GenBank/DDBJ whole genome shotgun (WGS) entry which is preliminary data.</text>
</comment>
<gene>
    <name evidence="1" type="ORF">BKA00_002424</name>
</gene>